<dbReference type="InterPro" id="IPR013525">
    <property type="entry name" value="ABC2_TM"/>
</dbReference>
<dbReference type="STRING" id="48709.A0A1D2MF65"/>
<evidence type="ECO:0000256" key="1">
    <source>
        <dbReference type="ARBA" id="ARBA00004141"/>
    </source>
</evidence>
<evidence type="ECO:0000256" key="2">
    <source>
        <dbReference type="ARBA" id="ARBA00022692"/>
    </source>
</evidence>
<gene>
    <name evidence="7" type="ORF">Ocin01_15161</name>
</gene>
<evidence type="ECO:0000313" key="8">
    <source>
        <dbReference type="Proteomes" id="UP000094527"/>
    </source>
</evidence>
<dbReference type="PROSITE" id="PS50893">
    <property type="entry name" value="ABC_TRANSPORTER_2"/>
    <property type="match status" value="1"/>
</dbReference>
<dbReference type="Pfam" id="PF00005">
    <property type="entry name" value="ABC_tran"/>
    <property type="match status" value="1"/>
</dbReference>
<dbReference type="GO" id="GO:0016887">
    <property type="term" value="F:ATP hydrolysis activity"/>
    <property type="evidence" value="ECO:0007669"/>
    <property type="project" value="InterPro"/>
</dbReference>
<keyword evidence="3 5" id="KW-1133">Transmembrane helix</keyword>
<evidence type="ECO:0000256" key="4">
    <source>
        <dbReference type="ARBA" id="ARBA00023136"/>
    </source>
</evidence>
<dbReference type="GO" id="GO:0005524">
    <property type="term" value="F:ATP binding"/>
    <property type="evidence" value="ECO:0007669"/>
    <property type="project" value="InterPro"/>
</dbReference>
<dbReference type="InterPro" id="IPR003439">
    <property type="entry name" value="ABC_transporter-like_ATP-bd"/>
</dbReference>
<dbReference type="OrthoDB" id="10255969at2759"/>
<proteinExistence type="predicted"/>
<protein>
    <submittedName>
        <fullName evidence="7">ABC transporter G family member 23</fullName>
    </submittedName>
</protein>
<organism evidence="7 8">
    <name type="scientific">Orchesella cincta</name>
    <name type="common">Springtail</name>
    <name type="synonym">Podura cincta</name>
    <dbReference type="NCBI Taxonomy" id="48709"/>
    <lineage>
        <taxon>Eukaryota</taxon>
        <taxon>Metazoa</taxon>
        <taxon>Ecdysozoa</taxon>
        <taxon>Arthropoda</taxon>
        <taxon>Hexapoda</taxon>
        <taxon>Collembola</taxon>
        <taxon>Entomobryomorpha</taxon>
        <taxon>Entomobryoidea</taxon>
        <taxon>Orchesellidae</taxon>
        <taxon>Orchesellinae</taxon>
        <taxon>Orchesella</taxon>
    </lineage>
</organism>
<evidence type="ECO:0000259" key="6">
    <source>
        <dbReference type="PROSITE" id="PS50893"/>
    </source>
</evidence>
<dbReference type="GO" id="GO:0140359">
    <property type="term" value="F:ABC-type transporter activity"/>
    <property type="evidence" value="ECO:0007669"/>
    <property type="project" value="InterPro"/>
</dbReference>
<evidence type="ECO:0000256" key="3">
    <source>
        <dbReference type="ARBA" id="ARBA00022989"/>
    </source>
</evidence>
<feature type="domain" description="ABC transporter" evidence="6">
    <location>
        <begin position="3"/>
        <end position="223"/>
    </location>
</feature>
<keyword evidence="4 5" id="KW-0472">Membrane</keyword>
<comment type="caution">
    <text evidence="7">The sequence shown here is derived from an EMBL/GenBank/DDBJ whole genome shotgun (WGS) entry which is preliminary data.</text>
</comment>
<comment type="subcellular location">
    <subcellularLocation>
        <location evidence="1">Membrane</location>
        <topology evidence="1">Multi-pass membrane protein</topology>
    </subcellularLocation>
</comment>
<dbReference type="InterPro" id="IPR027417">
    <property type="entry name" value="P-loop_NTPase"/>
</dbReference>
<keyword evidence="2 5" id="KW-0812">Transmembrane</keyword>
<reference evidence="7 8" key="1">
    <citation type="journal article" date="2016" name="Genome Biol. Evol.">
        <title>Gene Family Evolution Reflects Adaptation to Soil Environmental Stressors in the Genome of the Collembolan Orchesella cincta.</title>
        <authorList>
            <person name="Faddeeva-Vakhrusheva A."/>
            <person name="Derks M.F."/>
            <person name="Anvar S.Y."/>
            <person name="Agamennone V."/>
            <person name="Suring W."/>
            <person name="Smit S."/>
            <person name="van Straalen N.M."/>
            <person name="Roelofs D."/>
        </authorList>
    </citation>
    <scope>NUCLEOTIDE SEQUENCE [LARGE SCALE GENOMIC DNA]</scope>
    <source>
        <tissue evidence="7">Mixed pool</tissue>
    </source>
</reference>
<accession>A0A1D2MF65</accession>
<sequence>MLAANENAMLAKNGWHHYTFSVEQGRKKLVVEYLTGSHDKIFAIHKKSQYNQRSVFVTCAKVMAMVLQYSKDISLYDSLTFREMAVFFGKLYNMPQQDLKLQVKFLAHLLDMTSIDQQIETLSGGGKRRVSLALTLIHSPDLLILDEPCSYVIFLLYLWLIIWEHLYNLALNHGKTVVITTHYTEEAKLANKIGIMRNGRFLAEDTPANLIQAFNCNLLEEVTLKLCRADEISNQISSDTSPATQHKMNIFKFKSSWKETVTSAVAKHDGHSVGVFKRSTEFDTIITNDVEIPRFNLSRRTSRLDSFFHELKKVQGIAMVQGLSVLRQKVFLAFFVLLPTIQGSIMFNTMGRQPRLMKVGVVNNELLNWTSQCNSESFVNESCDFTFLSCKFIHEIQSSDIVNLIPFNSEEDARPKALEGHVKGYITFPANFSDYTLESLATRPFPSNESMDGSRIGMHLDFSQYVESLFMLQHFLESHSIYLQHLAESCQINKNVARVPFEFRKPVYESLDDSYTEFFVPGIMLCAIIVCVASITAILYLNDKNNGTLGRGQVAGLKTGHILLGLLMGIACSDALQSLICKNLLLDFPFQVYYGHYKGCLSIHNI</sequence>
<dbReference type="PANTHER" id="PTHR43038:SF3">
    <property type="entry name" value="ABC TRANSPORTER G FAMILY MEMBER 20 ISOFORM X1"/>
    <property type="match status" value="1"/>
</dbReference>
<dbReference type="GO" id="GO:0016020">
    <property type="term" value="C:membrane"/>
    <property type="evidence" value="ECO:0007669"/>
    <property type="project" value="UniProtKB-SubCell"/>
</dbReference>
<evidence type="ECO:0000256" key="5">
    <source>
        <dbReference type="SAM" id="Phobius"/>
    </source>
</evidence>
<dbReference type="Proteomes" id="UP000094527">
    <property type="component" value="Unassembled WGS sequence"/>
</dbReference>
<dbReference type="Gene3D" id="3.40.50.300">
    <property type="entry name" value="P-loop containing nucleotide triphosphate hydrolases"/>
    <property type="match status" value="1"/>
</dbReference>
<dbReference type="PANTHER" id="PTHR43038">
    <property type="entry name" value="ATP-BINDING CASSETTE, SUB-FAMILY H, MEMBER 1"/>
    <property type="match status" value="1"/>
</dbReference>
<keyword evidence="8" id="KW-1185">Reference proteome</keyword>
<dbReference type="SUPFAM" id="SSF52540">
    <property type="entry name" value="P-loop containing nucleoside triphosphate hydrolases"/>
    <property type="match status" value="1"/>
</dbReference>
<dbReference type="EMBL" id="LJIJ01001523">
    <property type="protein sequence ID" value="ODM91521.1"/>
    <property type="molecule type" value="Genomic_DNA"/>
</dbReference>
<evidence type="ECO:0000313" key="7">
    <source>
        <dbReference type="EMBL" id="ODM91521.1"/>
    </source>
</evidence>
<dbReference type="Pfam" id="PF12698">
    <property type="entry name" value="ABC2_membrane_3"/>
    <property type="match status" value="1"/>
</dbReference>
<dbReference type="AlphaFoldDB" id="A0A1D2MF65"/>
<feature type="transmembrane region" description="Helical" evidence="5">
    <location>
        <begin position="518"/>
        <end position="541"/>
    </location>
</feature>
<name>A0A1D2MF65_ORCCI</name>